<reference evidence="4" key="1">
    <citation type="submission" date="2016-06" db="UniProtKB">
        <authorList>
            <consortium name="WormBaseParasite"/>
        </authorList>
    </citation>
    <scope>IDENTIFICATION</scope>
</reference>
<protein>
    <submittedName>
        <fullName evidence="2 4">Uncharacterized protein</fullName>
    </submittedName>
</protein>
<gene>
    <name evidence="2" type="ORF">OFLC_LOCUS12180</name>
</gene>
<sequence>MYQWRKLWSAQREQPHKLKATKIAIAQEKKRRWKPSETAHSTSSIVTVSVVKHKEEEIEMDEQEDRCDTHASAVSDFKEELSDTKDRMEELDYEEPMQSSVAEVAEEVKAAEEASERRKERIFERVERHAKHSGWYIHISVLVTN</sequence>
<dbReference type="Proteomes" id="UP000267606">
    <property type="component" value="Unassembled WGS sequence"/>
</dbReference>
<dbReference type="AlphaFoldDB" id="A0A183HXG8"/>
<accession>A0A183HXG8</accession>
<dbReference type="STRING" id="387005.A0A183HXG8"/>
<name>A0A183HXG8_9BILA</name>
<evidence type="ECO:0000313" key="3">
    <source>
        <dbReference type="Proteomes" id="UP000267606"/>
    </source>
</evidence>
<keyword evidence="1" id="KW-0175">Coiled coil</keyword>
<reference evidence="2 3" key="2">
    <citation type="submission" date="2018-11" db="EMBL/GenBank/DDBJ databases">
        <authorList>
            <consortium name="Pathogen Informatics"/>
        </authorList>
    </citation>
    <scope>NUCLEOTIDE SEQUENCE [LARGE SCALE GENOMIC DNA]</scope>
</reference>
<evidence type="ECO:0000313" key="2">
    <source>
        <dbReference type="EMBL" id="VDO82577.1"/>
    </source>
</evidence>
<proteinExistence type="predicted"/>
<dbReference type="WBParaSite" id="OFLC_0001218001-mRNA-1">
    <property type="protein sequence ID" value="OFLC_0001218001-mRNA-1"/>
    <property type="gene ID" value="OFLC_0001218001"/>
</dbReference>
<evidence type="ECO:0000313" key="4">
    <source>
        <dbReference type="WBParaSite" id="OFLC_0001218001-mRNA-1"/>
    </source>
</evidence>
<organism evidence="4">
    <name type="scientific">Onchocerca flexuosa</name>
    <dbReference type="NCBI Taxonomy" id="387005"/>
    <lineage>
        <taxon>Eukaryota</taxon>
        <taxon>Metazoa</taxon>
        <taxon>Ecdysozoa</taxon>
        <taxon>Nematoda</taxon>
        <taxon>Chromadorea</taxon>
        <taxon>Rhabditida</taxon>
        <taxon>Spirurina</taxon>
        <taxon>Spiruromorpha</taxon>
        <taxon>Filarioidea</taxon>
        <taxon>Onchocercidae</taxon>
        <taxon>Onchocerca</taxon>
    </lineage>
</organism>
<keyword evidence="3" id="KW-1185">Reference proteome</keyword>
<feature type="coiled-coil region" evidence="1">
    <location>
        <begin position="74"/>
        <end position="121"/>
    </location>
</feature>
<evidence type="ECO:0000256" key="1">
    <source>
        <dbReference type="SAM" id="Coils"/>
    </source>
</evidence>
<dbReference type="EMBL" id="UZAJ01018574">
    <property type="protein sequence ID" value="VDO82577.1"/>
    <property type="molecule type" value="Genomic_DNA"/>
</dbReference>